<accession>A0A8H7FB39</accession>
<organism evidence="10 11">
    <name type="scientific">Agaricus bisporus var. burnettii</name>
    <dbReference type="NCBI Taxonomy" id="192524"/>
    <lineage>
        <taxon>Eukaryota</taxon>
        <taxon>Fungi</taxon>
        <taxon>Dikarya</taxon>
        <taxon>Basidiomycota</taxon>
        <taxon>Agaricomycotina</taxon>
        <taxon>Agaricomycetes</taxon>
        <taxon>Agaricomycetidae</taxon>
        <taxon>Agaricales</taxon>
        <taxon>Agaricineae</taxon>
        <taxon>Agaricaceae</taxon>
        <taxon>Agaricus</taxon>
    </lineage>
</organism>
<name>A0A8H7FB39_AGABI</name>
<dbReference type="SUPFAM" id="SSF103481">
    <property type="entry name" value="Multidrug resistance efflux transporter EmrE"/>
    <property type="match status" value="2"/>
</dbReference>
<feature type="transmembrane region" description="Helical" evidence="8">
    <location>
        <begin position="270"/>
        <end position="288"/>
    </location>
</feature>
<dbReference type="AlphaFoldDB" id="A0A8H7FB39"/>
<feature type="transmembrane region" description="Helical" evidence="8">
    <location>
        <begin position="148"/>
        <end position="166"/>
    </location>
</feature>
<keyword evidence="6 8" id="KW-0472">Membrane</keyword>
<evidence type="ECO:0000256" key="1">
    <source>
        <dbReference type="ARBA" id="ARBA00004141"/>
    </source>
</evidence>
<feature type="transmembrane region" description="Helical" evidence="8">
    <location>
        <begin position="391"/>
        <end position="411"/>
    </location>
</feature>
<feature type="transmembrane region" description="Helical" evidence="8">
    <location>
        <begin position="619"/>
        <end position="639"/>
    </location>
</feature>
<protein>
    <recommendedName>
        <fullName evidence="9">EamA domain-containing protein</fullName>
    </recommendedName>
</protein>
<feature type="region of interest" description="Disordered" evidence="7">
    <location>
        <begin position="1"/>
        <end position="27"/>
    </location>
</feature>
<dbReference type="InterPro" id="IPR000620">
    <property type="entry name" value="EamA_dom"/>
</dbReference>
<evidence type="ECO:0000256" key="7">
    <source>
        <dbReference type="SAM" id="MobiDB-lite"/>
    </source>
</evidence>
<comment type="similarity">
    <text evidence="2">Belongs to the SLC35F solute transporter family.</text>
</comment>
<dbReference type="PANTHER" id="PTHR23051">
    <property type="entry name" value="SOLUTE CARRIER FAMILY 35, MEMBER F5"/>
    <property type="match status" value="1"/>
</dbReference>
<evidence type="ECO:0000259" key="9">
    <source>
        <dbReference type="Pfam" id="PF00892"/>
    </source>
</evidence>
<gene>
    <name evidence="10" type="ORF">Agabi119p4_576</name>
</gene>
<feature type="domain" description="EamA" evidence="9">
    <location>
        <begin position="153"/>
        <end position="220"/>
    </location>
</feature>
<feature type="compositionally biased region" description="Polar residues" evidence="7">
    <location>
        <begin position="1"/>
        <end position="17"/>
    </location>
</feature>
<evidence type="ECO:0000256" key="4">
    <source>
        <dbReference type="ARBA" id="ARBA00022692"/>
    </source>
</evidence>
<reference evidence="10 11" key="1">
    <citation type="journal article" name="Sci. Rep.">
        <title>Telomere-to-telomere assembled and centromere annotated genomes of the two main subspecies of the button mushroom Agaricus bisporus reveal especially polymorphic chromosome ends.</title>
        <authorList>
            <person name="Sonnenberg A.S.M."/>
            <person name="Sedaghat-Telgerd N."/>
            <person name="Lavrijssen B."/>
            <person name="Ohm R.A."/>
            <person name="Hendrickx P.M."/>
            <person name="Scholtmeijer K."/>
            <person name="Baars J.J.P."/>
            <person name="van Peer A."/>
        </authorList>
    </citation>
    <scope>NUCLEOTIDE SEQUENCE [LARGE SCALE GENOMIC DNA]</scope>
    <source>
        <strain evidence="10 11">H119_p4</strain>
    </source>
</reference>
<dbReference type="InterPro" id="IPR009262">
    <property type="entry name" value="SLC35_F1/F2/F6"/>
</dbReference>
<evidence type="ECO:0000256" key="6">
    <source>
        <dbReference type="ARBA" id="ARBA00023136"/>
    </source>
</evidence>
<feature type="transmembrane region" description="Helical" evidence="8">
    <location>
        <begin position="363"/>
        <end position="385"/>
    </location>
</feature>
<dbReference type="Proteomes" id="UP000629468">
    <property type="component" value="Unassembled WGS sequence"/>
</dbReference>
<feature type="transmembrane region" description="Helical" evidence="8">
    <location>
        <begin position="814"/>
        <end position="832"/>
    </location>
</feature>
<feature type="transmembrane region" description="Helical" evidence="8">
    <location>
        <begin position="651"/>
        <end position="668"/>
    </location>
</feature>
<evidence type="ECO:0000313" key="11">
    <source>
        <dbReference type="Proteomes" id="UP000629468"/>
    </source>
</evidence>
<feature type="transmembrane region" description="Helical" evidence="8">
    <location>
        <begin position="521"/>
        <end position="538"/>
    </location>
</feature>
<keyword evidence="3" id="KW-0813">Transport</keyword>
<evidence type="ECO:0000256" key="2">
    <source>
        <dbReference type="ARBA" id="ARBA00007863"/>
    </source>
</evidence>
<keyword evidence="5 8" id="KW-1133">Transmembrane helix</keyword>
<dbReference type="Pfam" id="PF00892">
    <property type="entry name" value="EamA"/>
    <property type="match status" value="1"/>
</dbReference>
<evidence type="ECO:0000313" key="10">
    <source>
        <dbReference type="EMBL" id="KAF7784411.1"/>
    </source>
</evidence>
<dbReference type="PANTHER" id="PTHR23051:SF0">
    <property type="entry name" value="SOLUTE CARRIER FAMILY 35 MEMBER F5"/>
    <property type="match status" value="1"/>
</dbReference>
<feature type="transmembrane region" description="Helical" evidence="8">
    <location>
        <begin position="203"/>
        <end position="221"/>
    </location>
</feature>
<dbReference type="GO" id="GO:0022857">
    <property type="term" value="F:transmembrane transporter activity"/>
    <property type="evidence" value="ECO:0007669"/>
    <property type="project" value="InterPro"/>
</dbReference>
<feature type="transmembrane region" description="Helical" evidence="8">
    <location>
        <begin position="489"/>
        <end position="509"/>
    </location>
</feature>
<dbReference type="GO" id="GO:0000329">
    <property type="term" value="C:fungal-type vacuole membrane"/>
    <property type="evidence" value="ECO:0007669"/>
    <property type="project" value="TreeGrafter"/>
</dbReference>
<feature type="transmembrane region" description="Helical" evidence="8">
    <location>
        <begin position="172"/>
        <end position="196"/>
    </location>
</feature>
<feature type="transmembrane region" description="Helical" evidence="8">
    <location>
        <begin position="336"/>
        <end position="356"/>
    </location>
</feature>
<feature type="transmembrane region" description="Helical" evidence="8">
    <location>
        <begin position="688"/>
        <end position="712"/>
    </location>
</feature>
<feature type="transmembrane region" description="Helical" evidence="8">
    <location>
        <begin position="34"/>
        <end position="55"/>
    </location>
</feature>
<feature type="transmembrane region" description="Helical" evidence="8">
    <location>
        <begin position="724"/>
        <end position="747"/>
    </location>
</feature>
<sequence>MSSNVPSSAYEMNSMDSTPHHVASPTTKADKKDYTIGIVYLLIVILLWTVANFITQRLFVNGYEKPFFITYMTTSAFSFYLVLYCIRNVWSKYKNDSSGEGYQPLVGSETTEPHDNAEPSSSQVSITPINVDDEASEKVLPPLDARETAELALAFCLLWFFANWSVNASLSYTTVASATIVSSTSGFFTLAIGRIFRVEKLTAMKIGAVFTCFLGVVLVSLSDSAEPGNTADETLLEAGLPDASEWARFISSSAISATSEFMAKPLIGDTLALVSALFYASYVILLKVRIENEERINMQLFFGFVGLFNIVLCWPIGFVLHWTGVELFEWPTKSEWYIILIEMLITWSSDYLYVFAMLKTTPLVVTVGLSLTIPAAVLGDSILGVPVHVQVLIGAALRSFEAGSGGLLSALTVRRQVVRGIAANNPIYGDFYLSTTGAIGRAVVRKSLSIKGVYIHEMDVLEGRGLITGDRTRPQSSELLQRRQKANDYWVGLALFIVVVFLWTAAGFVTQALYKNGYDKPFLVTYMTTGPFALYLVPRGIRWVGEARHGILGHNARPATGYQQLPVSEIPDETDEDRLINTGRPDTEPLTVTQTANVALVFCWLWFIANWAVNASLNYTTVASSTIVTSTSGFFTLGIGQIFGVERFTRLKLLAVFICFLGVVLVSLSDSQASTATGQNLRSTESSLPLFGDILAFISAFFYAVYVVFLKVKVGDESRIDMRLFLGFVGLFNLLTCWPIGVLLHWLHVERFELPTMSVQRYALFANTIIFLLSDYLYVLAMLKTTPLVVTIGISLTIPVAVVGDFLVNASFRGQVIVGAILVLTSFIAIGLDGSRKKEL</sequence>
<feature type="transmembrane region" description="Helical" evidence="8">
    <location>
        <begin position="595"/>
        <end position="613"/>
    </location>
</feature>
<dbReference type="Pfam" id="PF06027">
    <property type="entry name" value="SLC35F"/>
    <property type="match status" value="1"/>
</dbReference>
<feature type="transmembrane region" description="Helical" evidence="8">
    <location>
        <begin position="788"/>
        <end position="808"/>
    </location>
</feature>
<dbReference type="EMBL" id="JABXXO010000001">
    <property type="protein sequence ID" value="KAF7784411.1"/>
    <property type="molecule type" value="Genomic_DNA"/>
</dbReference>
<keyword evidence="4 8" id="KW-0812">Transmembrane</keyword>
<evidence type="ECO:0000256" key="8">
    <source>
        <dbReference type="SAM" id="Phobius"/>
    </source>
</evidence>
<proteinExistence type="inferred from homology"/>
<feature type="transmembrane region" description="Helical" evidence="8">
    <location>
        <begin position="759"/>
        <end position="781"/>
    </location>
</feature>
<feature type="region of interest" description="Disordered" evidence="7">
    <location>
        <begin position="104"/>
        <end position="124"/>
    </location>
</feature>
<comment type="subcellular location">
    <subcellularLocation>
        <location evidence="1">Membrane</location>
        <topology evidence="1">Multi-pass membrane protein</topology>
    </subcellularLocation>
</comment>
<comment type="caution">
    <text evidence="10">The sequence shown here is derived from an EMBL/GenBank/DDBJ whole genome shotgun (WGS) entry which is preliminary data.</text>
</comment>
<dbReference type="InterPro" id="IPR037185">
    <property type="entry name" value="EmrE-like"/>
</dbReference>
<evidence type="ECO:0000256" key="3">
    <source>
        <dbReference type="ARBA" id="ARBA00022448"/>
    </source>
</evidence>
<evidence type="ECO:0000256" key="5">
    <source>
        <dbReference type="ARBA" id="ARBA00022989"/>
    </source>
</evidence>
<feature type="transmembrane region" description="Helical" evidence="8">
    <location>
        <begin position="67"/>
        <end position="86"/>
    </location>
</feature>
<feature type="transmembrane region" description="Helical" evidence="8">
    <location>
        <begin position="300"/>
        <end position="324"/>
    </location>
</feature>